<evidence type="ECO:0000256" key="3">
    <source>
        <dbReference type="PROSITE-ProRule" id="PRU01091"/>
    </source>
</evidence>
<reference evidence="6 7" key="1">
    <citation type="submission" date="2019-02" db="EMBL/GenBank/DDBJ databases">
        <title>Draft genome sequences of novel Actinobacteria.</title>
        <authorList>
            <person name="Sahin N."/>
            <person name="Ay H."/>
            <person name="Saygin H."/>
        </authorList>
    </citation>
    <scope>NUCLEOTIDE SEQUENCE [LARGE SCALE GENOMIC DNA]</scope>
    <source>
        <strain evidence="6 7">8K307</strain>
    </source>
</reference>
<dbReference type="GO" id="GO:0000160">
    <property type="term" value="P:phosphorelay signal transduction system"/>
    <property type="evidence" value="ECO:0007669"/>
    <property type="project" value="InterPro"/>
</dbReference>
<evidence type="ECO:0000256" key="4">
    <source>
        <dbReference type="SAM" id="MobiDB-lite"/>
    </source>
</evidence>
<evidence type="ECO:0000256" key="2">
    <source>
        <dbReference type="ARBA" id="ARBA00023125"/>
    </source>
</evidence>
<accession>A0A4R5A3X8</accession>
<dbReference type="PROSITE" id="PS51755">
    <property type="entry name" value="OMPR_PHOB"/>
    <property type="match status" value="1"/>
</dbReference>
<dbReference type="RefSeq" id="WP_132106957.1">
    <property type="nucleotide sequence ID" value="NZ_SMLB01000053.1"/>
</dbReference>
<dbReference type="GO" id="GO:0006355">
    <property type="term" value="P:regulation of DNA-templated transcription"/>
    <property type="evidence" value="ECO:0007669"/>
    <property type="project" value="InterPro"/>
</dbReference>
<dbReference type="SUPFAM" id="SSF48452">
    <property type="entry name" value="TPR-like"/>
    <property type="match status" value="2"/>
</dbReference>
<evidence type="ECO:0000313" key="7">
    <source>
        <dbReference type="Proteomes" id="UP000295217"/>
    </source>
</evidence>
<evidence type="ECO:0000313" key="6">
    <source>
        <dbReference type="EMBL" id="TDD65339.1"/>
    </source>
</evidence>
<dbReference type="InterPro" id="IPR001867">
    <property type="entry name" value="OmpR/PhoB-type_DNA-bd"/>
</dbReference>
<dbReference type="SMART" id="SM00862">
    <property type="entry name" value="Trans_reg_C"/>
    <property type="match status" value="1"/>
</dbReference>
<dbReference type="Gene3D" id="1.10.10.10">
    <property type="entry name" value="Winged helix-like DNA-binding domain superfamily/Winged helix DNA-binding domain"/>
    <property type="match status" value="1"/>
</dbReference>
<dbReference type="Pfam" id="PF03704">
    <property type="entry name" value="BTAD"/>
    <property type="match status" value="1"/>
</dbReference>
<dbReference type="SMART" id="SM01043">
    <property type="entry name" value="BTAD"/>
    <property type="match status" value="1"/>
</dbReference>
<dbReference type="InterPro" id="IPR027417">
    <property type="entry name" value="P-loop_NTPase"/>
</dbReference>
<dbReference type="AlphaFoldDB" id="A0A4R5A3X8"/>
<dbReference type="OrthoDB" id="3194665at2"/>
<dbReference type="Gene3D" id="1.25.40.10">
    <property type="entry name" value="Tetratricopeptide repeat domain"/>
    <property type="match status" value="2"/>
</dbReference>
<gene>
    <name evidence="6" type="ORF">E1262_25555</name>
</gene>
<keyword evidence="7" id="KW-1185">Reference proteome</keyword>
<evidence type="ECO:0000259" key="5">
    <source>
        <dbReference type="PROSITE" id="PS51755"/>
    </source>
</evidence>
<keyword evidence="2 3" id="KW-0238">DNA-binding</keyword>
<proteinExistence type="inferred from homology"/>
<evidence type="ECO:0000256" key="1">
    <source>
        <dbReference type="ARBA" id="ARBA00005820"/>
    </source>
</evidence>
<feature type="region of interest" description="Disordered" evidence="4">
    <location>
        <begin position="247"/>
        <end position="268"/>
    </location>
</feature>
<dbReference type="InterPro" id="IPR005158">
    <property type="entry name" value="BTAD"/>
</dbReference>
<comment type="caution">
    <text evidence="6">The sequence shown here is derived from an EMBL/GenBank/DDBJ whole genome shotgun (WGS) entry which is preliminary data.</text>
</comment>
<dbReference type="Pfam" id="PF00486">
    <property type="entry name" value="Trans_reg_C"/>
    <property type="match status" value="1"/>
</dbReference>
<dbReference type="PRINTS" id="PR00364">
    <property type="entry name" value="DISEASERSIST"/>
</dbReference>
<feature type="DNA-binding region" description="OmpR/PhoB-type" evidence="3">
    <location>
        <begin position="1"/>
        <end position="96"/>
    </location>
</feature>
<sequence>MRFGVLGPLAVWTDDGAEVTVPGTKVRALLADLLVHQGRAASVDRLVEDVWGDDAPANPGAALQVRVSQLRKALDDGEPGARDLVVSRAPGYALETDAVDVARFADLVARAQATDDPQRRKDVLTEALGLWRGPALADFADHEFVRTVAAGWEERRLASFELLAEARLELGEHTVLAAELAAPVGDHPFRERLRAVHLRALYRAGRQREALDAYEEFRRGLADELGLDPGPELAALHQAILEQDPDLAPAPARPRRPRTNLAQPPPLIGRDDALAELRELLGKERLVTLTGPGGVGKTRLATATAHPLVDDYDDGGWLVELAALERPNPRRAVDDIAELTMAALGIRDAAEPGERPATPSDRLAEALRDRRLLLVLDNCEHLVEHAAALTGRLLHAAPGVTVLATSREPLGLSDEVLWEVSPLELPDDDGDRLAESAAVRLFVARAVASAREFTLDASTGPAVAQLCRRLDGIPLALELAATRVRTLGVHTLLDRLDDRFRALGSGPRDRPARQRTLAATIDWSWNLLEPDEQAALRRLAVHADGCTLAAAEAVCADDGDLDVLDLLARLVDRSLVVVDERAGAPRYRLLESVAAYGVNRLHETGEHARTRIRHAHYYAGLAARADAELRGPQQGEWLHTLDAESANLRAALDTAERLGDAELALRLTGCLTWYWLLRGRFTEGRRALEAALAIEGDAPATLRGHALTWHTGIAILQGDQHDWAARCATALRPFERADDSTLRARAQWFLCWATFDLGDLASSERLLDLATTGFAAAGDRWGEAAALVMRARVAHVHGDSATLERAAAQALAIFRDLGDGWGILQATDWLIGLADLTGEYDDAVRRCRDALPLAEELGLWPDVAGVLSWLAWIGVQTGDYTAAREHGERAVRLAAEHGQQSAQVFAALGLAFAARRAGDLDAAEVQLTRLLRTAEQQATEAGTAFYVAMVLNELGFLVAERGDAASALELHLRAYDIGKELAATRDLTFTLEASAGALALAGAARDAAVVQGAARAARDADGLPLAPAEQREADRIATLIRSVQDEAAFEAAYAEGAQLTTAAARELAGRPRSGADHLGA</sequence>
<dbReference type="CDD" id="cd15831">
    <property type="entry name" value="BTAD"/>
    <property type="match status" value="1"/>
</dbReference>
<dbReference type="Gene3D" id="3.40.50.300">
    <property type="entry name" value="P-loop containing nucleotide triphosphate hydrolases"/>
    <property type="match status" value="1"/>
</dbReference>
<dbReference type="GO" id="GO:0003677">
    <property type="term" value="F:DNA binding"/>
    <property type="evidence" value="ECO:0007669"/>
    <property type="project" value="UniProtKB-UniRule"/>
</dbReference>
<dbReference type="InterPro" id="IPR011990">
    <property type="entry name" value="TPR-like_helical_dom_sf"/>
</dbReference>
<protein>
    <submittedName>
        <fullName evidence="6">AfsR/SARP family transcriptional regulator</fullName>
    </submittedName>
</protein>
<dbReference type="EMBL" id="SMLB01000053">
    <property type="protein sequence ID" value="TDD65339.1"/>
    <property type="molecule type" value="Genomic_DNA"/>
</dbReference>
<name>A0A4R5A3X8_9ACTN</name>
<dbReference type="PANTHER" id="PTHR47691">
    <property type="entry name" value="REGULATOR-RELATED"/>
    <property type="match status" value="1"/>
</dbReference>
<dbReference type="InterPro" id="IPR036388">
    <property type="entry name" value="WH-like_DNA-bd_sf"/>
</dbReference>
<dbReference type="Proteomes" id="UP000295217">
    <property type="component" value="Unassembled WGS sequence"/>
</dbReference>
<comment type="similarity">
    <text evidence="1">Belongs to the AfsR/DnrI/RedD regulatory family.</text>
</comment>
<dbReference type="InterPro" id="IPR058852">
    <property type="entry name" value="HTH_77"/>
</dbReference>
<organism evidence="6 7">
    <name type="scientific">Jiangella aurantiaca</name>
    <dbReference type="NCBI Taxonomy" id="2530373"/>
    <lineage>
        <taxon>Bacteria</taxon>
        <taxon>Bacillati</taxon>
        <taxon>Actinomycetota</taxon>
        <taxon>Actinomycetes</taxon>
        <taxon>Jiangellales</taxon>
        <taxon>Jiangellaceae</taxon>
        <taxon>Jiangella</taxon>
    </lineage>
</organism>
<dbReference type="SUPFAM" id="SSF46894">
    <property type="entry name" value="C-terminal effector domain of the bipartite response regulators"/>
    <property type="match status" value="1"/>
</dbReference>
<feature type="domain" description="OmpR/PhoB-type" evidence="5">
    <location>
        <begin position="1"/>
        <end position="96"/>
    </location>
</feature>
<dbReference type="PANTHER" id="PTHR47691:SF3">
    <property type="entry name" value="HTH-TYPE TRANSCRIPTIONAL REGULATOR RV0890C-RELATED"/>
    <property type="match status" value="1"/>
</dbReference>
<dbReference type="Pfam" id="PF25872">
    <property type="entry name" value="HTH_77"/>
    <property type="match status" value="1"/>
</dbReference>
<dbReference type="SUPFAM" id="SSF52540">
    <property type="entry name" value="P-loop containing nucleoside triphosphate hydrolases"/>
    <property type="match status" value="1"/>
</dbReference>
<dbReference type="InterPro" id="IPR016032">
    <property type="entry name" value="Sig_transdc_resp-reg_C-effctor"/>
</dbReference>